<feature type="region of interest" description="Disordered" evidence="1">
    <location>
        <begin position="99"/>
        <end position="127"/>
    </location>
</feature>
<accession>A0AAD7CWX8</accession>
<organism evidence="2 3">
    <name type="scientific">Mycena rosella</name>
    <name type="common">Pink bonnet</name>
    <name type="synonym">Agaricus rosellus</name>
    <dbReference type="NCBI Taxonomy" id="1033263"/>
    <lineage>
        <taxon>Eukaryota</taxon>
        <taxon>Fungi</taxon>
        <taxon>Dikarya</taxon>
        <taxon>Basidiomycota</taxon>
        <taxon>Agaricomycotina</taxon>
        <taxon>Agaricomycetes</taxon>
        <taxon>Agaricomycetidae</taxon>
        <taxon>Agaricales</taxon>
        <taxon>Marasmiineae</taxon>
        <taxon>Mycenaceae</taxon>
        <taxon>Mycena</taxon>
    </lineage>
</organism>
<name>A0AAD7CWX8_MYCRO</name>
<comment type="caution">
    <text evidence="2">The sequence shown here is derived from an EMBL/GenBank/DDBJ whole genome shotgun (WGS) entry which is preliminary data.</text>
</comment>
<dbReference type="Proteomes" id="UP001221757">
    <property type="component" value="Unassembled WGS sequence"/>
</dbReference>
<dbReference type="AlphaFoldDB" id="A0AAD7CWX8"/>
<feature type="region of interest" description="Disordered" evidence="1">
    <location>
        <begin position="215"/>
        <end position="236"/>
    </location>
</feature>
<dbReference type="EMBL" id="JARKIE010000196">
    <property type="protein sequence ID" value="KAJ7668188.1"/>
    <property type="molecule type" value="Genomic_DNA"/>
</dbReference>
<gene>
    <name evidence="2" type="ORF">B0H17DRAFT_1210043</name>
</gene>
<evidence type="ECO:0000256" key="1">
    <source>
        <dbReference type="SAM" id="MobiDB-lite"/>
    </source>
</evidence>
<reference evidence="2" key="1">
    <citation type="submission" date="2023-03" db="EMBL/GenBank/DDBJ databases">
        <title>Massive genome expansion in bonnet fungi (Mycena s.s.) driven by repeated elements and novel gene families across ecological guilds.</title>
        <authorList>
            <consortium name="Lawrence Berkeley National Laboratory"/>
            <person name="Harder C.B."/>
            <person name="Miyauchi S."/>
            <person name="Viragh M."/>
            <person name="Kuo A."/>
            <person name="Thoen E."/>
            <person name="Andreopoulos B."/>
            <person name="Lu D."/>
            <person name="Skrede I."/>
            <person name="Drula E."/>
            <person name="Henrissat B."/>
            <person name="Morin E."/>
            <person name="Kohler A."/>
            <person name="Barry K."/>
            <person name="LaButti K."/>
            <person name="Morin E."/>
            <person name="Salamov A."/>
            <person name="Lipzen A."/>
            <person name="Mereny Z."/>
            <person name="Hegedus B."/>
            <person name="Baldrian P."/>
            <person name="Stursova M."/>
            <person name="Weitz H."/>
            <person name="Taylor A."/>
            <person name="Grigoriev I.V."/>
            <person name="Nagy L.G."/>
            <person name="Martin F."/>
            <person name="Kauserud H."/>
        </authorList>
    </citation>
    <scope>NUCLEOTIDE SEQUENCE</scope>
    <source>
        <strain evidence="2">CBHHK067</strain>
    </source>
</reference>
<evidence type="ECO:0000313" key="3">
    <source>
        <dbReference type="Proteomes" id="UP001221757"/>
    </source>
</evidence>
<proteinExistence type="predicted"/>
<protein>
    <submittedName>
        <fullName evidence="2">Uncharacterized protein</fullName>
    </submittedName>
</protein>
<keyword evidence="3" id="KW-1185">Reference proteome</keyword>
<sequence>MPRVKMLAKQAYSVLRRQLLVFYKVRPPGSVQDILVQQKIEAAGKDEETLREIQRYSVVPSEFLPSFYAPPIVLPKRTVPYKQSATAAAVALLVKTKPDPGPLEDGESETALGECPRPRVRRPTISDTNDGFGHKALYIWPSAQERHIRYTMHRAPVRWCPHLGRLCPPAVRPLHTTRRTVPLPRRVWSTARTPSYCAPALALIVYGTGSREPDAAWPTSSALSATGDDARPHPGGRMRHRAFVILVWTPGTGEELDESSHSREDG</sequence>
<evidence type="ECO:0000313" key="2">
    <source>
        <dbReference type="EMBL" id="KAJ7668188.1"/>
    </source>
</evidence>